<feature type="transmembrane region" description="Helical" evidence="1">
    <location>
        <begin position="225"/>
        <end position="252"/>
    </location>
</feature>
<reference evidence="3" key="1">
    <citation type="submission" date="2015-07" db="EMBL/GenBank/DDBJ databases">
        <authorList>
            <consortium name="Consortium for Microbial Forensics and Genomics (microFORGE)"/>
            <person name="Knight B.M."/>
            <person name="Roberts D.P."/>
            <person name="Lin D."/>
            <person name="Hari K."/>
            <person name="Fletcher J."/>
            <person name="Melcher U."/>
            <person name="Blagden T."/>
            <person name="Winegar R.A."/>
        </authorList>
    </citation>
    <scope>NUCLEOTIDE SEQUENCE [LARGE SCALE GENOMIC DNA]</scope>
    <source>
        <strain evidence="3">DSM 23493</strain>
    </source>
</reference>
<dbReference type="Proteomes" id="UP000037326">
    <property type="component" value="Unassembled WGS sequence"/>
</dbReference>
<accession>A0A0K9FDE0</accession>
<feature type="transmembrane region" description="Helical" evidence="1">
    <location>
        <begin position="186"/>
        <end position="204"/>
    </location>
</feature>
<keyword evidence="1" id="KW-0472">Membrane</keyword>
<sequence length="403" mass="47342">MWSYFKFEFKQFFTNKKNLAIYFLLAFTTFFYVFKIAPTYNPIESVDYDEIEARYLTRQEFLDHMEGQDLNALHPSVIFAIEIFKQVNPIDKKRLDALDEGNLKKYADLTRDWYYFTNSFTYRNEAISYNSKYFIKNNTYAEDDAFYAYLEQAVRYDTYSKAEYELSLEIFEQRTALQTFERLLKGVLPIILIVCVLLLSIDIVKKDQRHPSILKGFPISDWKKLLVKMFVALLGSVVLFVPLIVGIFIIGLQSGFGNFNLPSPVYAAYLDWRVDGKFEMMTLGTFLGQSLILLFTWFIVIINVVLFSSIIFRSEMVNFAVCLFLIFGENFYSSRYVGYFWDVQNYPTSYIQVGEIISKRRNFYYFNDQLDVTLGLQLLLGLAGVVIFLMILIALNRRFKLIK</sequence>
<protein>
    <submittedName>
        <fullName evidence="2">ABC transporter</fullName>
    </submittedName>
</protein>
<name>A0A0K9FDE0_9BACI</name>
<evidence type="ECO:0000313" key="2">
    <source>
        <dbReference type="EMBL" id="KMY32166.1"/>
    </source>
</evidence>
<gene>
    <name evidence="2" type="ORF">ACZ11_08405</name>
</gene>
<dbReference type="PATRIC" id="fig|582475.4.peg.1218"/>
<feature type="transmembrane region" description="Helical" evidence="1">
    <location>
        <begin position="286"/>
        <end position="307"/>
    </location>
</feature>
<dbReference type="EMBL" id="LFXJ01000005">
    <property type="protein sequence ID" value="KMY32166.1"/>
    <property type="molecule type" value="Genomic_DNA"/>
</dbReference>
<dbReference type="OrthoDB" id="2320684at2"/>
<organism evidence="2 3">
    <name type="scientific">Lysinibacillus xylanilyticus</name>
    <dbReference type="NCBI Taxonomy" id="582475"/>
    <lineage>
        <taxon>Bacteria</taxon>
        <taxon>Bacillati</taxon>
        <taxon>Bacillota</taxon>
        <taxon>Bacilli</taxon>
        <taxon>Bacillales</taxon>
        <taxon>Bacillaceae</taxon>
        <taxon>Lysinibacillus</taxon>
    </lineage>
</organism>
<comment type="caution">
    <text evidence="2">The sequence shown here is derived from an EMBL/GenBank/DDBJ whole genome shotgun (WGS) entry which is preliminary data.</text>
</comment>
<feature type="transmembrane region" description="Helical" evidence="1">
    <location>
        <begin position="20"/>
        <end position="37"/>
    </location>
</feature>
<keyword evidence="1" id="KW-1133">Transmembrane helix</keyword>
<dbReference type="GeneID" id="96598280"/>
<dbReference type="AlphaFoldDB" id="A0A0K9FDE0"/>
<feature type="transmembrane region" description="Helical" evidence="1">
    <location>
        <begin position="374"/>
        <end position="395"/>
    </location>
</feature>
<keyword evidence="1" id="KW-0812">Transmembrane</keyword>
<evidence type="ECO:0000313" key="3">
    <source>
        <dbReference type="Proteomes" id="UP000037326"/>
    </source>
</evidence>
<dbReference type="RefSeq" id="WP_049665262.1">
    <property type="nucleotide sequence ID" value="NZ_LFXJ01000005.1"/>
</dbReference>
<proteinExistence type="predicted"/>
<feature type="transmembrane region" description="Helical" evidence="1">
    <location>
        <begin position="319"/>
        <end position="341"/>
    </location>
</feature>
<evidence type="ECO:0000256" key="1">
    <source>
        <dbReference type="SAM" id="Phobius"/>
    </source>
</evidence>